<organism evidence="3 4">
    <name type="scientific">Nocardioides immobilis</name>
    <dbReference type="NCBI Taxonomy" id="2049295"/>
    <lineage>
        <taxon>Bacteria</taxon>
        <taxon>Bacillati</taxon>
        <taxon>Actinomycetota</taxon>
        <taxon>Actinomycetes</taxon>
        <taxon>Propionibacteriales</taxon>
        <taxon>Nocardioidaceae</taxon>
        <taxon>Nocardioides</taxon>
    </lineage>
</organism>
<dbReference type="PANTHER" id="PTHR21240">
    <property type="entry name" value="2-AMINO-3-CARBOXYLMUCONATE-6-SEMIALDEHYDE DECARBOXYLASE"/>
    <property type="match status" value="1"/>
</dbReference>
<evidence type="ECO:0000259" key="2">
    <source>
        <dbReference type="Pfam" id="PF04909"/>
    </source>
</evidence>
<gene>
    <name evidence="3" type="ORF">D0Z08_14640</name>
</gene>
<dbReference type="GO" id="GO:0016787">
    <property type="term" value="F:hydrolase activity"/>
    <property type="evidence" value="ECO:0007669"/>
    <property type="project" value="UniProtKB-KW"/>
</dbReference>
<dbReference type="Proteomes" id="UP000283644">
    <property type="component" value="Unassembled WGS sequence"/>
</dbReference>
<keyword evidence="1" id="KW-0456">Lyase</keyword>
<keyword evidence="4" id="KW-1185">Reference proteome</keyword>
<feature type="domain" description="Amidohydrolase-related" evidence="2">
    <location>
        <begin position="71"/>
        <end position="275"/>
    </location>
</feature>
<dbReference type="Pfam" id="PF04909">
    <property type="entry name" value="Amidohydro_2"/>
    <property type="match status" value="1"/>
</dbReference>
<comment type="caution">
    <text evidence="3">The sequence shown here is derived from an EMBL/GenBank/DDBJ whole genome shotgun (WGS) entry which is preliminary data.</text>
</comment>
<dbReference type="GO" id="GO:0016831">
    <property type="term" value="F:carboxy-lyase activity"/>
    <property type="evidence" value="ECO:0007669"/>
    <property type="project" value="InterPro"/>
</dbReference>
<dbReference type="Gene3D" id="3.20.20.140">
    <property type="entry name" value="Metal-dependent hydrolases"/>
    <property type="match status" value="1"/>
</dbReference>
<accession>A0A417Y0V2</accession>
<dbReference type="EMBL" id="QXGH01000018">
    <property type="protein sequence ID" value="RHW26211.1"/>
    <property type="molecule type" value="Genomic_DNA"/>
</dbReference>
<sequence length="287" mass="32188">MSDATPKLVRVVDAWIQPWNDVVVDALPWQTLNVLRRYGQTRLMEGVSLEEMYDELDRSSVDVFLVSGGPATPASEVFKTLDARPDDTVGVVWVDPTQGITASLRELERIVAEHRVCGVKLEPFYLRRDPTDRVFYPLYAKCEELGLTLQTQVGGTGPLFPSSTGRPLHIDDVALDFPDLSIVCGHVGSPWAEEMIHVAWKHENVYIDTSARLPRHFEPGFSKFLRSYGQDKCIFGTDWPLLDFDSTLAQVDTLELEPTVRTKFLAGNAIRAFGLGRFGFEAVRDDS</sequence>
<proteinExistence type="predicted"/>
<dbReference type="PANTHER" id="PTHR21240:SF19">
    <property type="entry name" value="CATALYTIC_ HYDROLASE"/>
    <property type="match status" value="1"/>
</dbReference>
<dbReference type="InterPro" id="IPR032465">
    <property type="entry name" value="ACMSD"/>
</dbReference>
<dbReference type="SUPFAM" id="SSF51556">
    <property type="entry name" value="Metallo-dependent hydrolases"/>
    <property type="match status" value="1"/>
</dbReference>
<reference evidence="3 4" key="1">
    <citation type="submission" date="2018-09" db="EMBL/GenBank/DDBJ databases">
        <title>Genome sequencing of Nocardioides immobilis CCTCC AB 2017083 for comparison to Nocardioides silvaticus.</title>
        <authorList>
            <person name="Li C."/>
            <person name="Wang G."/>
        </authorList>
    </citation>
    <scope>NUCLEOTIDE SEQUENCE [LARGE SCALE GENOMIC DNA]</scope>
    <source>
        <strain evidence="3 4">CCTCC AB 2017083</strain>
    </source>
</reference>
<protein>
    <submittedName>
        <fullName evidence="3">Amidohydrolase</fullName>
    </submittedName>
</protein>
<evidence type="ECO:0000313" key="4">
    <source>
        <dbReference type="Proteomes" id="UP000283644"/>
    </source>
</evidence>
<dbReference type="InterPro" id="IPR032466">
    <property type="entry name" value="Metal_Hydrolase"/>
</dbReference>
<keyword evidence="3" id="KW-0378">Hydrolase</keyword>
<dbReference type="RefSeq" id="WP_118925997.1">
    <property type="nucleotide sequence ID" value="NZ_QXGH01000018.1"/>
</dbReference>
<dbReference type="InterPro" id="IPR006680">
    <property type="entry name" value="Amidohydro-rel"/>
</dbReference>
<dbReference type="OrthoDB" id="1407586at2"/>
<evidence type="ECO:0000313" key="3">
    <source>
        <dbReference type="EMBL" id="RHW26211.1"/>
    </source>
</evidence>
<name>A0A417Y0V2_9ACTN</name>
<evidence type="ECO:0000256" key="1">
    <source>
        <dbReference type="ARBA" id="ARBA00023239"/>
    </source>
</evidence>
<dbReference type="AlphaFoldDB" id="A0A417Y0V2"/>